<dbReference type="STRING" id="1448315.A0A319C5F6"/>
<dbReference type="InterPro" id="IPR007371">
    <property type="entry name" value="TPK_catalytic"/>
</dbReference>
<accession>A0A319C5F6</accession>
<dbReference type="EMBL" id="KZ821710">
    <property type="protein sequence ID" value="PYH80394.1"/>
    <property type="molecule type" value="Genomic_DNA"/>
</dbReference>
<dbReference type="PANTHER" id="PTHR13622:SF8">
    <property type="entry name" value="THIAMIN PYROPHOSPHOKINASE 1"/>
    <property type="match status" value="1"/>
</dbReference>
<dbReference type="InterPro" id="IPR006282">
    <property type="entry name" value="Thi_PPkinase"/>
</dbReference>
<feature type="compositionally biased region" description="Low complexity" evidence="5">
    <location>
        <begin position="156"/>
        <end position="165"/>
    </location>
</feature>
<evidence type="ECO:0000256" key="1">
    <source>
        <dbReference type="ARBA" id="ARBA00022679"/>
    </source>
</evidence>
<feature type="region of interest" description="Disordered" evidence="5">
    <location>
        <begin position="156"/>
        <end position="193"/>
    </location>
</feature>
<dbReference type="VEuPathDB" id="FungiDB:BO82DRAFT_355559"/>
<dbReference type="SMART" id="SM00983">
    <property type="entry name" value="TPK_B1_binding"/>
    <property type="match status" value="1"/>
</dbReference>
<keyword evidence="3 7" id="KW-0418">Kinase</keyword>
<sequence>MPAAVDIPLPRTISHQKEQDDTMDLPYRLKNSMTVTEWDPTQFFREGYPSSPYALLILNHPINEKAYDVLQRHACITVCADGGANRFYEMMKARGRESTDFPSAIIGDLDSIHPEIRTHYETLGVPVIQHIDDYSTDFHKSLQYIQRNTATILAAAAAPTPSSSSTPPPPPPPSNSATTTKPTSTSISHSQHPPKSLEILVLGGLGGRVDQAFSQIHHLFYMTQELRATTATSSSDSSTDEPQSQPQGHQNPGPNLYLISEESITFILRPGRNIVQTPLVNRPAPAPTSNHDDDDDDNADQKIIPEVQSSTTTTTTTTTAETHLLEENVGIIPLLGPARITTAGFQWDVRDWRTEIGGQLSTSNHIRADMVEVEAKMPVLLTLELAERFKKK</sequence>
<dbReference type="SUPFAM" id="SSF63862">
    <property type="entry name" value="Thiamin pyrophosphokinase, substrate-binding domain"/>
    <property type="match status" value="1"/>
</dbReference>
<evidence type="ECO:0000256" key="5">
    <source>
        <dbReference type="SAM" id="MobiDB-lite"/>
    </source>
</evidence>
<dbReference type="GO" id="GO:0030975">
    <property type="term" value="F:thiamine binding"/>
    <property type="evidence" value="ECO:0007669"/>
    <property type="project" value="InterPro"/>
</dbReference>
<dbReference type="InterPro" id="IPR036371">
    <property type="entry name" value="TPK_B1-bd_sf"/>
</dbReference>
<dbReference type="InterPro" id="IPR007373">
    <property type="entry name" value="Thiamin_PyroPKinase_B1-bd"/>
</dbReference>
<dbReference type="Pfam" id="PF04263">
    <property type="entry name" value="TPK_catalytic"/>
    <property type="match status" value="1"/>
</dbReference>
<dbReference type="GO" id="GO:0009229">
    <property type="term" value="P:thiamine diphosphate biosynthetic process"/>
    <property type="evidence" value="ECO:0007669"/>
    <property type="project" value="InterPro"/>
</dbReference>
<feature type="region of interest" description="Disordered" evidence="5">
    <location>
        <begin position="230"/>
        <end position="256"/>
    </location>
</feature>
<feature type="region of interest" description="Disordered" evidence="5">
    <location>
        <begin position="277"/>
        <end position="304"/>
    </location>
</feature>
<evidence type="ECO:0000256" key="2">
    <source>
        <dbReference type="ARBA" id="ARBA00022741"/>
    </source>
</evidence>
<name>A0A319C5F6_9EURO</name>
<protein>
    <submittedName>
        <fullName evidence="7">Thiamine pyrophosphokinase</fullName>
    </submittedName>
</protein>
<keyword evidence="4" id="KW-0067">ATP-binding</keyword>
<keyword evidence="8" id="KW-1185">Reference proteome</keyword>
<evidence type="ECO:0000256" key="3">
    <source>
        <dbReference type="ARBA" id="ARBA00022777"/>
    </source>
</evidence>
<dbReference type="InterPro" id="IPR036759">
    <property type="entry name" value="TPK_catalytic_sf"/>
</dbReference>
<evidence type="ECO:0000313" key="8">
    <source>
        <dbReference type="Proteomes" id="UP000248340"/>
    </source>
</evidence>
<dbReference type="SUPFAM" id="SSF63999">
    <property type="entry name" value="Thiamin pyrophosphokinase, catalytic domain"/>
    <property type="match status" value="1"/>
</dbReference>
<proteinExistence type="predicted"/>
<evidence type="ECO:0000313" key="7">
    <source>
        <dbReference type="EMBL" id="PYH80394.1"/>
    </source>
</evidence>
<evidence type="ECO:0000256" key="4">
    <source>
        <dbReference type="ARBA" id="ARBA00022840"/>
    </source>
</evidence>
<evidence type="ECO:0000259" key="6">
    <source>
        <dbReference type="SMART" id="SM00983"/>
    </source>
</evidence>
<reference evidence="7 8" key="1">
    <citation type="submission" date="2016-12" db="EMBL/GenBank/DDBJ databases">
        <title>The genomes of Aspergillus section Nigri reveals drivers in fungal speciation.</title>
        <authorList>
            <consortium name="DOE Joint Genome Institute"/>
            <person name="Vesth T.C."/>
            <person name="Nybo J."/>
            <person name="Theobald S."/>
            <person name="Brandl J."/>
            <person name="Frisvad J.C."/>
            <person name="Nielsen K.F."/>
            <person name="Lyhne E.K."/>
            <person name="Kogle M.E."/>
            <person name="Kuo A."/>
            <person name="Riley R."/>
            <person name="Clum A."/>
            <person name="Nolan M."/>
            <person name="Lipzen A."/>
            <person name="Salamov A."/>
            <person name="Henrissat B."/>
            <person name="Wiebenga A."/>
            <person name="De Vries R.P."/>
            <person name="Grigoriev I.V."/>
            <person name="Mortensen U.H."/>
            <person name="Andersen M.R."/>
            <person name="Baker S.E."/>
        </authorList>
    </citation>
    <scope>NUCLEOTIDE SEQUENCE [LARGE SCALE GENOMIC DNA]</scope>
    <source>
        <strain evidence="7 8">CBS 121591</strain>
    </source>
</reference>
<gene>
    <name evidence="7" type="ORF">BO82DRAFT_355559</name>
</gene>
<dbReference type="GO" id="GO:0006772">
    <property type="term" value="P:thiamine metabolic process"/>
    <property type="evidence" value="ECO:0007669"/>
    <property type="project" value="InterPro"/>
</dbReference>
<dbReference type="Gene3D" id="3.40.50.10240">
    <property type="entry name" value="Thiamin pyrophosphokinase, catalytic domain"/>
    <property type="match status" value="1"/>
</dbReference>
<organism evidence="7 8">
    <name type="scientific">Aspergillus uvarum CBS 121591</name>
    <dbReference type="NCBI Taxonomy" id="1448315"/>
    <lineage>
        <taxon>Eukaryota</taxon>
        <taxon>Fungi</taxon>
        <taxon>Dikarya</taxon>
        <taxon>Ascomycota</taxon>
        <taxon>Pezizomycotina</taxon>
        <taxon>Eurotiomycetes</taxon>
        <taxon>Eurotiomycetidae</taxon>
        <taxon>Eurotiales</taxon>
        <taxon>Aspergillaceae</taxon>
        <taxon>Aspergillus</taxon>
        <taxon>Aspergillus subgen. Circumdati</taxon>
    </lineage>
</organism>
<dbReference type="AlphaFoldDB" id="A0A319C5F6"/>
<feature type="region of interest" description="Disordered" evidence="5">
    <location>
        <begin position="1"/>
        <end position="20"/>
    </location>
</feature>
<dbReference type="GO" id="GO:0016301">
    <property type="term" value="F:kinase activity"/>
    <property type="evidence" value="ECO:0007669"/>
    <property type="project" value="UniProtKB-KW"/>
</dbReference>
<dbReference type="OrthoDB" id="25149at2759"/>
<dbReference type="GO" id="GO:0005524">
    <property type="term" value="F:ATP binding"/>
    <property type="evidence" value="ECO:0007669"/>
    <property type="project" value="UniProtKB-KW"/>
</dbReference>
<dbReference type="GeneID" id="37138223"/>
<dbReference type="RefSeq" id="XP_025490594.1">
    <property type="nucleotide sequence ID" value="XM_025635482.1"/>
</dbReference>
<dbReference type="Gene3D" id="2.60.120.320">
    <property type="entry name" value="Thiamin pyrophosphokinase, thiamin-binding domain"/>
    <property type="match status" value="1"/>
</dbReference>
<keyword evidence="2" id="KW-0547">Nucleotide-binding</keyword>
<dbReference type="PANTHER" id="PTHR13622">
    <property type="entry name" value="THIAMIN PYROPHOSPHOKINASE"/>
    <property type="match status" value="1"/>
</dbReference>
<feature type="domain" description="Thiamin pyrophosphokinase thiamin-binding" evidence="6">
    <location>
        <begin position="321"/>
        <end position="379"/>
    </location>
</feature>
<feature type="compositionally biased region" description="Polar residues" evidence="5">
    <location>
        <begin position="241"/>
        <end position="253"/>
    </location>
</feature>
<feature type="compositionally biased region" description="Low complexity" evidence="5">
    <location>
        <begin position="175"/>
        <end position="188"/>
    </location>
</feature>
<dbReference type="Pfam" id="PF04265">
    <property type="entry name" value="TPK_B1_binding"/>
    <property type="match status" value="1"/>
</dbReference>
<dbReference type="CDD" id="cd07995">
    <property type="entry name" value="TPK"/>
    <property type="match status" value="1"/>
</dbReference>
<dbReference type="Proteomes" id="UP000248340">
    <property type="component" value="Unassembled WGS sequence"/>
</dbReference>
<keyword evidence="1" id="KW-0808">Transferase</keyword>
<dbReference type="GO" id="GO:0004788">
    <property type="term" value="F:thiamine diphosphokinase activity"/>
    <property type="evidence" value="ECO:0007669"/>
    <property type="project" value="InterPro"/>
</dbReference>